<dbReference type="AlphaFoldDB" id="A0A4Y2ICD1"/>
<name>A0A4Y2ICD1_ARAVE</name>
<feature type="compositionally biased region" description="Basic and acidic residues" evidence="1">
    <location>
        <begin position="40"/>
        <end position="49"/>
    </location>
</feature>
<accession>A0A4Y2ICD1</accession>
<evidence type="ECO:0000313" key="2">
    <source>
        <dbReference type="EMBL" id="GBM75338.1"/>
    </source>
</evidence>
<proteinExistence type="predicted"/>
<dbReference type="EMBL" id="BGPR01106132">
    <property type="protein sequence ID" value="GBM75338.1"/>
    <property type="molecule type" value="Genomic_DNA"/>
</dbReference>
<dbReference type="Proteomes" id="UP000499080">
    <property type="component" value="Unassembled WGS sequence"/>
</dbReference>
<protein>
    <submittedName>
        <fullName evidence="2">Uncharacterized protein</fullName>
    </submittedName>
</protein>
<reference evidence="2 3" key="1">
    <citation type="journal article" date="2019" name="Sci. Rep.">
        <title>Orb-weaving spider Araneus ventricosus genome elucidates the spidroin gene catalogue.</title>
        <authorList>
            <person name="Kono N."/>
            <person name="Nakamura H."/>
            <person name="Ohtoshi R."/>
            <person name="Moran D.A.P."/>
            <person name="Shinohara A."/>
            <person name="Yoshida Y."/>
            <person name="Fujiwara M."/>
            <person name="Mori M."/>
            <person name="Tomita M."/>
            <person name="Arakawa K."/>
        </authorList>
    </citation>
    <scope>NUCLEOTIDE SEQUENCE [LARGE SCALE GENOMIC DNA]</scope>
</reference>
<evidence type="ECO:0000313" key="3">
    <source>
        <dbReference type="Proteomes" id="UP000499080"/>
    </source>
</evidence>
<organism evidence="2 3">
    <name type="scientific">Araneus ventricosus</name>
    <name type="common">Orbweaver spider</name>
    <name type="synonym">Epeira ventricosa</name>
    <dbReference type="NCBI Taxonomy" id="182803"/>
    <lineage>
        <taxon>Eukaryota</taxon>
        <taxon>Metazoa</taxon>
        <taxon>Ecdysozoa</taxon>
        <taxon>Arthropoda</taxon>
        <taxon>Chelicerata</taxon>
        <taxon>Arachnida</taxon>
        <taxon>Araneae</taxon>
        <taxon>Araneomorphae</taxon>
        <taxon>Entelegynae</taxon>
        <taxon>Araneoidea</taxon>
        <taxon>Araneidae</taxon>
        <taxon>Araneus</taxon>
    </lineage>
</organism>
<comment type="caution">
    <text evidence="2">The sequence shown here is derived from an EMBL/GenBank/DDBJ whole genome shotgun (WGS) entry which is preliminary data.</text>
</comment>
<sequence>MRVLPAHVSACSANGEPARVRAAVRCPKRAYAAAEYQTKPAERNHERQDLLQPASSRERAAQQCRIAVNAEGQTPVIAYEIAVSHVRLEECLFNRWHEPRARNQRWYVIQVVHSEGGIKNTRQYQRVTENDSIKQVHMAEEKPVTRINTETRVLAEPKKEMRSHAGW</sequence>
<keyword evidence="3" id="KW-1185">Reference proteome</keyword>
<gene>
    <name evidence="2" type="ORF">AVEN_14665_1</name>
</gene>
<evidence type="ECO:0000256" key="1">
    <source>
        <dbReference type="SAM" id="MobiDB-lite"/>
    </source>
</evidence>
<feature type="region of interest" description="Disordered" evidence="1">
    <location>
        <begin position="37"/>
        <end position="56"/>
    </location>
</feature>